<protein>
    <submittedName>
        <fullName evidence="1">Uncharacterized protein</fullName>
    </submittedName>
</protein>
<dbReference type="Proteomes" id="UP000593564">
    <property type="component" value="Unassembled WGS sequence"/>
</dbReference>
<dbReference type="AlphaFoldDB" id="A0A7J7HTI6"/>
<accession>A0A7J7HTI6</accession>
<name>A0A7J7HTI6_CAMSI</name>
<organism evidence="1 2">
    <name type="scientific">Camellia sinensis</name>
    <name type="common">Tea plant</name>
    <name type="synonym">Thea sinensis</name>
    <dbReference type="NCBI Taxonomy" id="4442"/>
    <lineage>
        <taxon>Eukaryota</taxon>
        <taxon>Viridiplantae</taxon>
        <taxon>Streptophyta</taxon>
        <taxon>Embryophyta</taxon>
        <taxon>Tracheophyta</taxon>
        <taxon>Spermatophyta</taxon>
        <taxon>Magnoliopsida</taxon>
        <taxon>eudicotyledons</taxon>
        <taxon>Gunneridae</taxon>
        <taxon>Pentapetalae</taxon>
        <taxon>asterids</taxon>
        <taxon>Ericales</taxon>
        <taxon>Theaceae</taxon>
        <taxon>Camellia</taxon>
    </lineage>
</organism>
<sequence>MILKDSITVKALILTETICQVNELKQKLSDVALQHDRNGWCNYYGTSRSFLLPGKSDEATMGYCNGGDGKIVIVTLYCEYRPSLNRDLAEAIRLVGARAI</sequence>
<reference evidence="2" key="1">
    <citation type="journal article" date="2020" name="Nat. Commun.">
        <title>Genome assembly of wild tea tree DASZ reveals pedigree and selection history of tea varieties.</title>
        <authorList>
            <person name="Zhang W."/>
            <person name="Zhang Y."/>
            <person name="Qiu H."/>
            <person name="Guo Y."/>
            <person name="Wan H."/>
            <person name="Zhang X."/>
            <person name="Scossa F."/>
            <person name="Alseekh S."/>
            <person name="Zhang Q."/>
            <person name="Wang P."/>
            <person name="Xu L."/>
            <person name="Schmidt M.H."/>
            <person name="Jia X."/>
            <person name="Li D."/>
            <person name="Zhu A."/>
            <person name="Guo F."/>
            <person name="Chen W."/>
            <person name="Ni D."/>
            <person name="Usadel B."/>
            <person name="Fernie A.R."/>
            <person name="Wen W."/>
        </authorList>
    </citation>
    <scope>NUCLEOTIDE SEQUENCE [LARGE SCALE GENOMIC DNA]</scope>
    <source>
        <strain evidence="2">cv. G240</strain>
    </source>
</reference>
<dbReference type="EMBL" id="JACBKZ010000003">
    <property type="protein sequence ID" value="KAF5955364.1"/>
    <property type="molecule type" value="Genomic_DNA"/>
</dbReference>
<evidence type="ECO:0000313" key="2">
    <source>
        <dbReference type="Proteomes" id="UP000593564"/>
    </source>
</evidence>
<comment type="caution">
    <text evidence="1">The sequence shown here is derived from an EMBL/GenBank/DDBJ whole genome shotgun (WGS) entry which is preliminary data.</text>
</comment>
<keyword evidence="2" id="KW-1185">Reference proteome</keyword>
<evidence type="ECO:0000313" key="1">
    <source>
        <dbReference type="EMBL" id="KAF5955364.1"/>
    </source>
</evidence>
<gene>
    <name evidence="1" type="ORF">HYC85_008220</name>
</gene>
<reference evidence="1 2" key="2">
    <citation type="submission" date="2020-07" db="EMBL/GenBank/DDBJ databases">
        <title>Genome assembly of wild tea tree DASZ reveals pedigree and selection history of tea varieties.</title>
        <authorList>
            <person name="Zhang W."/>
        </authorList>
    </citation>
    <scope>NUCLEOTIDE SEQUENCE [LARGE SCALE GENOMIC DNA]</scope>
    <source>
        <strain evidence="2">cv. G240</strain>
        <tissue evidence="1">Leaf</tissue>
    </source>
</reference>
<proteinExistence type="predicted"/>